<sequence length="248" mass="28302">MVNPDALWDKGCKNSGLIGETFRCCATRYHETQQQLRTDQGNLCAYCEQDLLSGTNGILDDCRIEHFHPKSRRKLGEVNWGLNWANLLVVCCGGNQRKVVDPENRFDTRPENYSCDVLKGDKILDTIVFNPLNLPDINIWKFYRSTGLIDVDESICTARGLDVKMARQTVKELNLNSPRIMRARKAILDNLNSRITERLKSGETVEEARRVLAASVLRKNRAGDWPSFFSTTRFYLGQQAEQILVHPL</sequence>
<evidence type="ECO:0000313" key="2">
    <source>
        <dbReference type="Proteomes" id="UP000613743"/>
    </source>
</evidence>
<comment type="caution">
    <text evidence="1">The sequence shown here is derived from an EMBL/GenBank/DDBJ whole genome shotgun (WGS) entry which is preliminary data.</text>
</comment>
<dbReference type="RefSeq" id="WP_229779684.1">
    <property type="nucleotide sequence ID" value="NZ_BMPZ01000001.1"/>
</dbReference>
<evidence type="ECO:0000313" key="1">
    <source>
        <dbReference type="EMBL" id="GGI68250.1"/>
    </source>
</evidence>
<reference evidence="1" key="1">
    <citation type="journal article" date="2014" name="Int. J. Syst. Evol. Microbiol.">
        <title>Complete genome sequence of Corynebacterium casei LMG S-19264T (=DSM 44701T), isolated from a smear-ripened cheese.</title>
        <authorList>
            <consortium name="US DOE Joint Genome Institute (JGI-PGF)"/>
            <person name="Walter F."/>
            <person name="Albersmeier A."/>
            <person name="Kalinowski J."/>
            <person name="Ruckert C."/>
        </authorList>
    </citation>
    <scope>NUCLEOTIDE SEQUENCE</scope>
    <source>
        <strain evidence="1">JCM 30804</strain>
    </source>
</reference>
<dbReference type="NCBIfam" id="TIGR02646">
    <property type="entry name" value="retron system putative HNH endonuclease"/>
    <property type="match status" value="1"/>
</dbReference>
<dbReference type="Gene3D" id="1.10.30.50">
    <property type="match status" value="1"/>
</dbReference>
<organism evidence="1 2">
    <name type="scientific">Shewanella gelidii</name>
    <dbReference type="NCBI Taxonomy" id="1642821"/>
    <lineage>
        <taxon>Bacteria</taxon>
        <taxon>Pseudomonadati</taxon>
        <taxon>Pseudomonadota</taxon>
        <taxon>Gammaproteobacteria</taxon>
        <taxon>Alteromonadales</taxon>
        <taxon>Shewanellaceae</taxon>
        <taxon>Shewanella</taxon>
    </lineage>
</organism>
<dbReference type="AlphaFoldDB" id="A0A917N5W5"/>
<dbReference type="InterPro" id="IPR013467">
    <property type="entry name" value="HNH78-like"/>
</dbReference>
<dbReference type="EMBL" id="BMPZ01000001">
    <property type="protein sequence ID" value="GGI68250.1"/>
    <property type="molecule type" value="Genomic_DNA"/>
</dbReference>
<keyword evidence="2" id="KW-1185">Reference proteome</keyword>
<dbReference type="Proteomes" id="UP000613743">
    <property type="component" value="Unassembled WGS sequence"/>
</dbReference>
<evidence type="ECO:0008006" key="3">
    <source>
        <dbReference type="Google" id="ProtNLM"/>
    </source>
</evidence>
<reference evidence="1" key="2">
    <citation type="submission" date="2020-09" db="EMBL/GenBank/DDBJ databases">
        <authorList>
            <person name="Sun Q."/>
            <person name="Ohkuma M."/>
        </authorList>
    </citation>
    <scope>NUCLEOTIDE SEQUENCE</scope>
    <source>
        <strain evidence="1">JCM 30804</strain>
    </source>
</reference>
<protein>
    <recommendedName>
        <fullName evidence="3">TIGR02646 family protein</fullName>
    </recommendedName>
</protein>
<gene>
    <name evidence="1" type="ORF">GCM10009332_01760</name>
</gene>
<proteinExistence type="predicted"/>
<accession>A0A917N5W5</accession>
<name>A0A917N5W5_9GAMM</name>